<protein>
    <submittedName>
        <fullName evidence="3">Uncharacterized protein</fullName>
    </submittedName>
</protein>
<dbReference type="PATRIC" id="fig|1121865.3.peg.765"/>
<dbReference type="Proteomes" id="UP000014113">
    <property type="component" value="Unassembled WGS sequence"/>
</dbReference>
<keyword evidence="2" id="KW-0812">Transmembrane</keyword>
<keyword evidence="2" id="KW-0472">Membrane</keyword>
<gene>
    <name evidence="3" type="ORF">I568_00427</name>
</gene>
<dbReference type="AlphaFoldDB" id="S1NNV8"/>
<dbReference type="STRING" id="1121865.OMW_00777"/>
<feature type="region of interest" description="Disordered" evidence="1">
    <location>
        <begin position="32"/>
        <end position="89"/>
    </location>
</feature>
<dbReference type="RefSeq" id="WP_016182940.1">
    <property type="nucleotide sequence ID" value="NZ_JXKI01000029.1"/>
</dbReference>
<dbReference type="OrthoDB" id="9761532at2"/>
<comment type="caution">
    <text evidence="3">The sequence shown here is derived from an EMBL/GenBank/DDBJ whole genome shotgun (WGS) entry which is preliminary data.</text>
</comment>
<keyword evidence="4" id="KW-1185">Reference proteome</keyword>
<keyword evidence="2" id="KW-1133">Transmembrane helix</keyword>
<reference evidence="3 4" key="1">
    <citation type="submission" date="2013-03" db="EMBL/GenBank/DDBJ databases">
        <title>The Genome Sequence of Enterococcus columbae ATCC_51263 (PacBio/Illumina hybrid assembly).</title>
        <authorList>
            <consortium name="The Broad Institute Genomics Platform"/>
            <consortium name="The Broad Institute Genome Sequencing Center for Infectious Disease"/>
            <person name="Earl A."/>
            <person name="Russ C."/>
            <person name="Gilmore M."/>
            <person name="Surin D."/>
            <person name="Walker B."/>
            <person name="Young S."/>
            <person name="Zeng Q."/>
            <person name="Gargeya S."/>
            <person name="Fitzgerald M."/>
            <person name="Haas B."/>
            <person name="Abouelleil A."/>
            <person name="Allen A.W."/>
            <person name="Alvarado L."/>
            <person name="Arachchi H.M."/>
            <person name="Berlin A.M."/>
            <person name="Chapman S.B."/>
            <person name="Gainer-Dewar J."/>
            <person name="Goldberg J."/>
            <person name="Griggs A."/>
            <person name="Gujja S."/>
            <person name="Hansen M."/>
            <person name="Howarth C."/>
            <person name="Imamovic A."/>
            <person name="Ireland A."/>
            <person name="Larimer J."/>
            <person name="McCowan C."/>
            <person name="Murphy C."/>
            <person name="Pearson M."/>
            <person name="Poon T.W."/>
            <person name="Priest M."/>
            <person name="Roberts A."/>
            <person name="Saif S."/>
            <person name="Shea T."/>
            <person name="Sisk P."/>
            <person name="Sykes S."/>
            <person name="Wortman J."/>
            <person name="Nusbaum C."/>
            <person name="Birren B."/>
        </authorList>
    </citation>
    <scope>NUCLEOTIDE SEQUENCE [LARGE SCALE GENOMIC DNA]</scope>
    <source>
        <strain evidence="3 4">ATCC 51263</strain>
    </source>
</reference>
<dbReference type="eggNOG" id="ENOG5032XBR">
    <property type="taxonomic scope" value="Bacteria"/>
</dbReference>
<feature type="compositionally biased region" description="Low complexity" evidence="1">
    <location>
        <begin position="69"/>
        <end position="84"/>
    </location>
</feature>
<accession>S1NNV8</accession>
<evidence type="ECO:0000313" key="4">
    <source>
        <dbReference type="Proteomes" id="UP000014113"/>
    </source>
</evidence>
<name>S1NNV8_9ENTE</name>
<evidence type="ECO:0000313" key="3">
    <source>
        <dbReference type="EMBL" id="EOW87383.1"/>
    </source>
</evidence>
<feature type="compositionally biased region" description="Polar residues" evidence="1">
    <location>
        <begin position="57"/>
        <end position="68"/>
    </location>
</feature>
<feature type="compositionally biased region" description="Low complexity" evidence="1">
    <location>
        <begin position="32"/>
        <end position="43"/>
    </location>
</feature>
<dbReference type="EMBL" id="ASWJ01000003">
    <property type="protein sequence ID" value="EOW87383.1"/>
    <property type="molecule type" value="Genomic_DNA"/>
</dbReference>
<organism evidence="3 4">
    <name type="scientific">Enterococcus columbae DSM 7374 = ATCC 51263</name>
    <dbReference type="NCBI Taxonomy" id="1121865"/>
    <lineage>
        <taxon>Bacteria</taxon>
        <taxon>Bacillati</taxon>
        <taxon>Bacillota</taxon>
        <taxon>Bacilli</taxon>
        <taxon>Lactobacillales</taxon>
        <taxon>Enterococcaceae</taxon>
        <taxon>Enterococcus</taxon>
    </lineage>
</organism>
<evidence type="ECO:0000256" key="2">
    <source>
        <dbReference type="SAM" id="Phobius"/>
    </source>
</evidence>
<feature type="transmembrane region" description="Helical" evidence="2">
    <location>
        <begin position="7"/>
        <end position="26"/>
    </location>
</feature>
<evidence type="ECO:0000256" key="1">
    <source>
        <dbReference type="SAM" id="MobiDB-lite"/>
    </source>
</evidence>
<proteinExistence type="predicted"/>
<sequence>MKKISKIIIALIGMGVLFVGGLYLVGSNSEQSTSQTISTTPKKAITKKTKQQREKTATTTSSQNKKQVTSSSASASEQTTSNTEKSSTPAAKTIFASIEGKQFIFSSGAGAWSTGLKIMPDGRFTGQYSDMDMGDVGTDNPNGTQYLSTFAGSFEQVQQLNANVYVLKIKELTYANPVDSQEIVDGIKRIYTNAHGLAGANQLYLYLPTTPLSEIPEEYKNWIAAGMVPNGATTLGFYGIYNEAMQTGFVSY</sequence>